<accession>X1BI77</accession>
<organism evidence="1">
    <name type="scientific">marine sediment metagenome</name>
    <dbReference type="NCBI Taxonomy" id="412755"/>
    <lineage>
        <taxon>unclassified sequences</taxon>
        <taxon>metagenomes</taxon>
        <taxon>ecological metagenomes</taxon>
    </lineage>
</organism>
<dbReference type="GO" id="GO:0005737">
    <property type="term" value="C:cytoplasm"/>
    <property type="evidence" value="ECO:0007669"/>
    <property type="project" value="InterPro"/>
</dbReference>
<dbReference type="EMBL" id="BART01027573">
    <property type="protein sequence ID" value="GAG94720.1"/>
    <property type="molecule type" value="Genomic_DNA"/>
</dbReference>
<gene>
    <name evidence="1" type="ORF">S01H4_48858</name>
</gene>
<dbReference type="InterPro" id="IPR013785">
    <property type="entry name" value="Aldolase_TIM"/>
</dbReference>
<reference evidence="1" key="1">
    <citation type="journal article" date="2014" name="Front. Microbiol.">
        <title>High frequency of phylogenetically diverse reductive dehalogenase-homologous genes in deep subseafloor sedimentary metagenomes.</title>
        <authorList>
            <person name="Kawai M."/>
            <person name="Futagami T."/>
            <person name="Toyoda A."/>
            <person name="Takaki Y."/>
            <person name="Nishi S."/>
            <person name="Hori S."/>
            <person name="Arai W."/>
            <person name="Tsubouchi T."/>
            <person name="Morono Y."/>
            <person name="Uchiyama I."/>
            <person name="Ito T."/>
            <person name="Fujiyama A."/>
            <person name="Inagaki F."/>
            <person name="Takami H."/>
        </authorList>
    </citation>
    <scope>NUCLEOTIDE SEQUENCE</scope>
    <source>
        <strain evidence="1">Expedition CK06-06</strain>
    </source>
</reference>
<dbReference type="GO" id="GO:0004139">
    <property type="term" value="F:deoxyribose-phosphate aldolase activity"/>
    <property type="evidence" value="ECO:0007669"/>
    <property type="project" value="InterPro"/>
</dbReference>
<evidence type="ECO:0008006" key="2">
    <source>
        <dbReference type="Google" id="ProtNLM"/>
    </source>
</evidence>
<sequence>MKVILETCYLNEHEKIEACKLAEEAGAHYVKTSTGFGPEN</sequence>
<dbReference type="GO" id="GO:0009264">
    <property type="term" value="P:deoxyribonucleotide catabolic process"/>
    <property type="evidence" value="ECO:0007669"/>
    <property type="project" value="InterPro"/>
</dbReference>
<dbReference type="Gene3D" id="3.20.20.70">
    <property type="entry name" value="Aldolase class I"/>
    <property type="match status" value="1"/>
</dbReference>
<proteinExistence type="predicted"/>
<protein>
    <recommendedName>
        <fullName evidence="2">Deoxyribose-phosphate aldolase</fullName>
    </recommendedName>
</protein>
<dbReference type="PANTHER" id="PTHR10889:SF1">
    <property type="entry name" value="DEOXYRIBOSE-PHOSPHATE ALDOLASE"/>
    <property type="match status" value="1"/>
</dbReference>
<dbReference type="GO" id="GO:0016052">
    <property type="term" value="P:carbohydrate catabolic process"/>
    <property type="evidence" value="ECO:0007669"/>
    <property type="project" value="TreeGrafter"/>
</dbReference>
<comment type="caution">
    <text evidence="1">The sequence shown here is derived from an EMBL/GenBank/DDBJ whole genome shotgun (WGS) entry which is preliminary data.</text>
</comment>
<dbReference type="PANTHER" id="PTHR10889">
    <property type="entry name" value="DEOXYRIBOSE-PHOSPHATE ALDOLASE"/>
    <property type="match status" value="1"/>
</dbReference>
<evidence type="ECO:0000313" key="1">
    <source>
        <dbReference type="EMBL" id="GAG94720.1"/>
    </source>
</evidence>
<dbReference type="InterPro" id="IPR011343">
    <property type="entry name" value="DeoC"/>
</dbReference>
<name>X1BI77_9ZZZZ</name>
<dbReference type="AlphaFoldDB" id="X1BI77"/>
<dbReference type="SUPFAM" id="SSF51569">
    <property type="entry name" value="Aldolase"/>
    <property type="match status" value="1"/>
</dbReference>